<comment type="caution">
    <text evidence="1">The sequence shown here is derived from an EMBL/GenBank/DDBJ whole genome shotgun (WGS) entry which is preliminary data.</text>
</comment>
<protein>
    <submittedName>
        <fullName evidence="1">Uncharacterized protein</fullName>
    </submittedName>
</protein>
<dbReference type="Proteomes" id="UP001230649">
    <property type="component" value="Unassembled WGS sequence"/>
</dbReference>
<keyword evidence="2" id="KW-1185">Reference proteome</keyword>
<sequence length="322" mass="34662">MRQAQPGEGTRLKLSPSRKSKDGQKGPSSVFENNDCEFIVVSAGIVSAIAFSPDTSSGLFAVGTFKGGRISCYSDDTGDERVMELDLGSGGQRVDGQGVTQLAFHPLNPYVIFSASRQSDYISVYDIRNPAYGPYLCLHRPGMTQQRLGFDIDWAGRYLTTGDCNGNLRVYDINPPVSDKPVMEYNLHTDAIGSVSTHPFKPWILTAYGSRQPSTFERSLEESSESESESDSGQDSDSLSELSDSRSGDSSHSGDAEPASELESSSTAPAAEVAEGHRPTNPDQAATRATESAPAVARNKSPTLQRELRSAWIGAIEVTTFS</sequence>
<gene>
    <name evidence="1" type="ORF">QFC20_002642</name>
</gene>
<proteinExistence type="predicted"/>
<name>A0ACC2WI43_9TREE</name>
<evidence type="ECO:0000313" key="1">
    <source>
        <dbReference type="EMBL" id="KAJ9111148.1"/>
    </source>
</evidence>
<evidence type="ECO:0000313" key="2">
    <source>
        <dbReference type="Proteomes" id="UP001230649"/>
    </source>
</evidence>
<dbReference type="EMBL" id="JASBWS010000020">
    <property type="protein sequence ID" value="KAJ9111148.1"/>
    <property type="molecule type" value="Genomic_DNA"/>
</dbReference>
<reference evidence="1" key="1">
    <citation type="submission" date="2023-04" db="EMBL/GenBank/DDBJ databases">
        <title>Draft Genome sequencing of Naganishia species isolated from polar environments using Oxford Nanopore Technology.</title>
        <authorList>
            <person name="Leo P."/>
            <person name="Venkateswaran K."/>
        </authorList>
    </citation>
    <scope>NUCLEOTIDE SEQUENCE</scope>
    <source>
        <strain evidence="1">MNA-CCFEE 5262</strain>
    </source>
</reference>
<organism evidence="1 2">
    <name type="scientific">Naganishia adeliensis</name>
    <dbReference type="NCBI Taxonomy" id="92952"/>
    <lineage>
        <taxon>Eukaryota</taxon>
        <taxon>Fungi</taxon>
        <taxon>Dikarya</taxon>
        <taxon>Basidiomycota</taxon>
        <taxon>Agaricomycotina</taxon>
        <taxon>Tremellomycetes</taxon>
        <taxon>Filobasidiales</taxon>
        <taxon>Filobasidiaceae</taxon>
        <taxon>Naganishia</taxon>
    </lineage>
</organism>
<accession>A0ACC2WI43</accession>